<dbReference type="Proteomes" id="UP000092321">
    <property type="component" value="Unassembled WGS sequence"/>
</dbReference>
<dbReference type="PANTHER" id="PTHR12161:SF5">
    <property type="entry name" value="IST1 HOMOLOG"/>
    <property type="match status" value="1"/>
</dbReference>
<dbReference type="GO" id="GO:0015031">
    <property type="term" value="P:protein transport"/>
    <property type="evidence" value="ECO:0007669"/>
    <property type="project" value="InterPro"/>
</dbReference>
<dbReference type="Pfam" id="PF03398">
    <property type="entry name" value="Ist1"/>
    <property type="match status" value="1"/>
</dbReference>
<feature type="region of interest" description="Disordered" evidence="3">
    <location>
        <begin position="241"/>
        <end position="283"/>
    </location>
</feature>
<sequence length="294" mass="34446">MSQQQQQVLLPLNYPPFAAKLKVILKMLLKRISLRLKQEEQQAKLSQREVARLLHERNKEQKAYYKVEAMIMDDSTVQMLEILENYSEMLLVRIPILNNTVSSPKELKENESLEKGIKTLLLANLHFPEFKELSQFKELMMLKFGRGLVEKTLQSAKKTQNQETEEQKEIKEVEPLEEAKEEIEKVDDNDNNLERGFDEKFFKLSERNIAEESIVETYLKEIAMAYKVPYSKLPIEEDVEELKETKDNTKILGEEESKGQSDDFEELKNKPQPKTTSTEMSDLEKRFALLKKKN</sequence>
<feature type="compositionally biased region" description="Basic and acidic residues" evidence="3">
    <location>
        <begin position="242"/>
        <end position="269"/>
    </location>
</feature>
<dbReference type="Gene3D" id="1.20.1260.60">
    <property type="entry name" value="Vacuolar protein sorting-associated protein Ist1"/>
    <property type="match status" value="1"/>
</dbReference>
<reference evidence="5" key="1">
    <citation type="journal article" date="2016" name="Proc. Natl. Acad. Sci. U.S.A.">
        <title>Comparative genomics of biotechnologically important yeasts.</title>
        <authorList>
            <person name="Riley R."/>
            <person name="Haridas S."/>
            <person name="Wolfe K.H."/>
            <person name="Lopes M.R."/>
            <person name="Hittinger C.T."/>
            <person name="Goeker M."/>
            <person name="Salamov A.A."/>
            <person name="Wisecaver J.H."/>
            <person name="Long T.M."/>
            <person name="Calvey C.H."/>
            <person name="Aerts A.L."/>
            <person name="Barry K.W."/>
            <person name="Choi C."/>
            <person name="Clum A."/>
            <person name="Coughlan A.Y."/>
            <person name="Deshpande S."/>
            <person name="Douglass A.P."/>
            <person name="Hanson S.J."/>
            <person name="Klenk H.-P."/>
            <person name="LaButti K.M."/>
            <person name="Lapidus A."/>
            <person name="Lindquist E.A."/>
            <person name="Lipzen A.M."/>
            <person name="Meier-Kolthoff J.P."/>
            <person name="Ohm R.A."/>
            <person name="Otillar R.P."/>
            <person name="Pangilinan J.L."/>
            <person name="Peng Y."/>
            <person name="Rokas A."/>
            <person name="Rosa C.A."/>
            <person name="Scheuner C."/>
            <person name="Sibirny A.A."/>
            <person name="Slot J.C."/>
            <person name="Stielow J.B."/>
            <person name="Sun H."/>
            <person name="Kurtzman C.P."/>
            <person name="Blackwell M."/>
            <person name="Grigoriev I.V."/>
            <person name="Jeffries T.W."/>
        </authorList>
    </citation>
    <scope>NUCLEOTIDE SEQUENCE [LARGE SCALE GENOMIC DNA]</scope>
    <source>
        <strain evidence="5">NRRL Y-1626</strain>
    </source>
</reference>
<dbReference type="OrthoDB" id="29853at2759"/>
<feature type="coiled-coil region" evidence="2">
    <location>
        <begin position="29"/>
        <end position="56"/>
    </location>
</feature>
<evidence type="ECO:0000256" key="2">
    <source>
        <dbReference type="SAM" id="Coils"/>
    </source>
</evidence>
<proteinExistence type="inferred from homology"/>
<gene>
    <name evidence="4" type="ORF">HANVADRAFT_53654</name>
</gene>
<dbReference type="AlphaFoldDB" id="A0A1B7TAP1"/>
<evidence type="ECO:0000256" key="3">
    <source>
        <dbReference type="SAM" id="MobiDB-lite"/>
    </source>
</evidence>
<protein>
    <recommendedName>
        <fullName evidence="6">DUF292-domain-containing protein</fullName>
    </recommendedName>
</protein>
<feature type="non-terminal residue" evidence="4">
    <location>
        <position position="294"/>
    </location>
</feature>
<evidence type="ECO:0000313" key="4">
    <source>
        <dbReference type="EMBL" id="OBA25801.1"/>
    </source>
</evidence>
<name>A0A1B7TAP1_9ASCO</name>
<evidence type="ECO:0000256" key="1">
    <source>
        <dbReference type="ARBA" id="ARBA00005536"/>
    </source>
</evidence>
<evidence type="ECO:0000313" key="5">
    <source>
        <dbReference type="Proteomes" id="UP000092321"/>
    </source>
</evidence>
<organism evidence="4 5">
    <name type="scientific">Hanseniaspora valbyensis NRRL Y-1626</name>
    <dbReference type="NCBI Taxonomy" id="766949"/>
    <lineage>
        <taxon>Eukaryota</taxon>
        <taxon>Fungi</taxon>
        <taxon>Dikarya</taxon>
        <taxon>Ascomycota</taxon>
        <taxon>Saccharomycotina</taxon>
        <taxon>Saccharomycetes</taxon>
        <taxon>Saccharomycodales</taxon>
        <taxon>Saccharomycodaceae</taxon>
        <taxon>Hanseniaspora</taxon>
    </lineage>
</organism>
<keyword evidence="2" id="KW-0175">Coiled coil</keyword>
<dbReference type="InterPro" id="IPR005061">
    <property type="entry name" value="Ist1"/>
</dbReference>
<accession>A0A1B7TAP1</accession>
<dbReference type="PANTHER" id="PTHR12161">
    <property type="entry name" value="IST1 FAMILY MEMBER"/>
    <property type="match status" value="1"/>
</dbReference>
<comment type="caution">
    <text evidence="4">The sequence shown here is derived from an EMBL/GenBank/DDBJ whole genome shotgun (WGS) entry which is preliminary data.</text>
</comment>
<dbReference type="InterPro" id="IPR042277">
    <property type="entry name" value="IST1-like"/>
</dbReference>
<dbReference type="EMBL" id="LXPE01000043">
    <property type="protein sequence ID" value="OBA25801.1"/>
    <property type="molecule type" value="Genomic_DNA"/>
</dbReference>
<evidence type="ECO:0008006" key="6">
    <source>
        <dbReference type="Google" id="ProtNLM"/>
    </source>
</evidence>
<comment type="similarity">
    <text evidence="1">Belongs to the IST1 family.</text>
</comment>
<keyword evidence="5" id="KW-1185">Reference proteome</keyword>